<evidence type="ECO:0000313" key="2">
    <source>
        <dbReference type="EMBL" id="NYI46607.1"/>
    </source>
</evidence>
<protein>
    <submittedName>
        <fullName evidence="2">Uncharacterized protein</fullName>
    </submittedName>
</protein>
<feature type="signal peptide" evidence="1">
    <location>
        <begin position="1"/>
        <end position="34"/>
    </location>
</feature>
<feature type="chain" id="PRO_5038843275" evidence="1">
    <location>
        <begin position="35"/>
        <end position="188"/>
    </location>
</feature>
<proteinExistence type="predicted"/>
<evidence type="ECO:0000313" key="3">
    <source>
        <dbReference type="Proteomes" id="UP000562045"/>
    </source>
</evidence>
<gene>
    <name evidence="2" type="ORF">BJ993_003687</name>
</gene>
<accession>A0A7Z0CQA1</accession>
<dbReference type="EMBL" id="JACBZM010000001">
    <property type="protein sequence ID" value="NYI46607.1"/>
    <property type="molecule type" value="Genomic_DNA"/>
</dbReference>
<organism evidence="2 3">
    <name type="scientific">Nocardioides aromaticivorans</name>
    <dbReference type="NCBI Taxonomy" id="200618"/>
    <lineage>
        <taxon>Bacteria</taxon>
        <taxon>Bacillati</taxon>
        <taxon>Actinomycetota</taxon>
        <taxon>Actinomycetes</taxon>
        <taxon>Propionibacteriales</taxon>
        <taxon>Nocardioidaceae</taxon>
        <taxon>Nocardioides</taxon>
    </lineage>
</organism>
<sequence>MNPTTRARHARRARRRRTAAVVLGGLLAPLPAVASTLAPTGAQAAPEPKPGTLATVRAVTAKYHDVAAAEADGYVPVSDCVESPAGAMGVHYMNPARAAASIDLRKPAFLLYLPVEGELRLVGVEYFQADRDQDLATDDDRPSLLGHEFDGPMPGHGTGAPVHYDLHVWTWAHNPDGMFAEFNPALAC</sequence>
<evidence type="ECO:0000256" key="1">
    <source>
        <dbReference type="SAM" id="SignalP"/>
    </source>
</evidence>
<comment type="caution">
    <text evidence="2">The sequence shown here is derived from an EMBL/GenBank/DDBJ whole genome shotgun (WGS) entry which is preliminary data.</text>
</comment>
<dbReference type="AlphaFoldDB" id="A0A7Z0CQA1"/>
<dbReference type="Proteomes" id="UP000562045">
    <property type="component" value="Unassembled WGS sequence"/>
</dbReference>
<keyword evidence="1" id="KW-0732">Signal</keyword>
<dbReference type="RefSeq" id="WP_179650465.1">
    <property type="nucleotide sequence ID" value="NZ_JACBZM010000001.1"/>
</dbReference>
<name>A0A7Z0CQA1_9ACTN</name>
<reference evidence="2 3" key="1">
    <citation type="submission" date="2020-07" db="EMBL/GenBank/DDBJ databases">
        <title>Sequencing the genomes of 1000 actinobacteria strains.</title>
        <authorList>
            <person name="Klenk H.-P."/>
        </authorList>
    </citation>
    <scope>NUCLEOTIDE SEQUENCE [LARGE SCALE GENOMIC DNA]</scope>
    <source>
        <strain evidence="2 3">DSM 15131</strain>
    </source>
</reference>